<sequence>MEIRQKSQTICPKHANCLKQYPKFPTGHYPDRVDFPDWTISRLDYFPTGHFPDWTHSRPDTFPTIIFPTGHYPDWTHSRLDTFPTRHIPD</sequence>
<organism evidence="1 2">
    <name type="scientific">Acrobeloides nanus</name>
    <dbReference type="NCBI Taxonomy" id="290746"/>
    <lineage>
        <taxon>Eukaryota</taxon>
        <taxon>Metazoa</taxon>
        <taxon>Ecdysozoa</taxon>
        <taxon>Nematoda</taxon>
        <taxon>Chromadorea</taxon>
        <taxon>Rhabditida</taxon>
        <taxon>Tylenchina</taxon>
        <taxon>Cephalobomorpha</taxon>
        <taxon>Cephaloboidea</taxon>
        <taxon>Cephalobidae</taxon>
        <taxon>Acrobeloides</taxon>
    </lineage>
</organism>
<accession>A0A914BUN8</accession>
<dbReference type="Proteomes" id="UP000887540">
    <property type="component" value="Unplaced"/>
</dbReference>
<proteinExistence type="predicted"/>
<evidence type="ECO:0000313" key="1">
    <source>
        <dbReference type="Proteomes" id="UP000887540"/>
    </source>
</evidence>
<protein>
    <submittedName>
        <fullName evidence="2">Uncharacterized protein</fullName>
    </submittedName>
</protein>
<evidence type="ECO:0000313" key="2">
    <source>
        <dbReference type="WBParaSite" id="ACRNAN_Path_1036.g3971.t1"/>
    </source>
</evidence>
<name>A0A914BUN8_9BILA</name>
<keyword evidence="1" id="KW-1185">Reference proteome</keyword>
<dbReference type="WBParaSite" id="ACRNAN_Path_1036.g3971.t1">
    <property type="protein sequence ID" value="ACRNAN_Path_1036.g3971.t1"/>
    <property type="gene ID" value="ACRNAN_Path_1036.g3971"/>
</dbReference>
<reference evidence="2" key="1">
    <citation type="submission" date="2022-11" db="UniProtKB">
        <authorList>
            <consortium name="WormBaseParasite"/>
        </authorList>
    </citation>
    <scope>IDENTIFICATION</scope>
</reference>
<dbReference type="AlphaFoldDB" id="A0A914BUN8"/>